<evidence type="ECO:0000313" key="6">
    <source>
        <dbReference type="Proteomes" id="UP000694410"/>
    </source>
</evidence>
<organism evidence="5 6">
    <name type="scientific">Cyanistes caeruleus</name>
    <name type="common">Eurasian blue tit</name>
    <name type="synonym">Parus caeruleus</name>
    <dbReference type="NCBI Taxonomy" id="156563"/>
    <lineage>
        <taxon>Eukaryota</taxon>
        <taxon>Metazoa</taxon>
        <taxon>Chordata</taxon>
        <taxon>Craniata</taxon>
        <taxon>Vertebrata</taxon>
        <taxon>Euteleostomi</taxon>
        <taxon>Archelosauria</taxon>
        <taxon>Archosauria</taxon>
        <taxon>Dinosauria</taxon>
        <taxon>Saurischia</taxon>
        <taxon>Theropoda</taxon>
        <taxon>Coelurosauria</taxon>
        <taxon>Aves</taxon>
        <taxon>Neognathae</taxon>
        <taxon>Neoaves</taxon>
        <taxon>Telluraves</taxon>
        <taxon>Australaves</taxon>
        <taxon>Passeriformes</taxon>
        <taxon>Paridae</taxon>
        <taxon>Cyanistes</taxon>
    </lineage>
</organism>
<dbReference type="PRINTS" id="PR00629">
    <property type="entry name" value="SHCPIDOMAIN"/>
</dbReference>
<reference evidence="5" key="2">
    <citation type="submission" date="2025-09" db="UniProtKB">
        <authorList>
            <consortium name="Ensembl"/>
        </authorList>
    </citation>
    <scope>IDENTIFICATION</scope>
</reference>
<feature type="domain" description="PID" evidence="3">
    <location>
        <begin position="1"/>
        <end position="93"/>
    </location>
</feature>
<reference evidence="5" key="1">
    <citation type="submission" date="2025-08" db="UniProtKB">
        <authorList>
            <consortium name="Ensembl"/>
        </authorList>
    </citation>
    <scope>IDENTIFICATION</scope>
</reference>
<dbReference type="PROSITE" id="PS01179">
    <property type="entry name" value="PID"/>
    <property type="match status" value="1"/>
</dbReference>
<dbReference type="SMART" id="SM00252">
    <property type="entry name" value="SH2"/>
    <property type="match status" value="1"/>
</dbReference>
<evidence type="ECO:0000313" key="5">
    <source>
        <dbReference type="Ensembl" id="ENSCCEP00000009862.1"/>
    </source>
</evidence>
<keyword evidence="1 2" id="KW-0727">SH2 domain</keyword>
<dbReference type="SMART" id="SM00462">
    <property type="entry name" value="PTB"/>
    <property type="match status" value="1"/>
</dbReference>
<dbReference type="Pfam" id="PF00017">
    <property type="entry name" value="SH2"/>
    <property type="match status" value="1"/>
</dbReference>
<dbReference type="InterPro" id="IPR051235">
    <property type="entry name" value="CEP152/SHC-Transforming"/>
</dbReference>
<sequence>MSIMLNISTSSLNLMNPDTKQIIANHHMQSISFASGGDPDTSDYIAYVAKDPVNRRACHILECCDGLAQDVISTIGQAFELRFKQYLQCPSKTPTFPDRMQSFEDPWTEEDNEATEHHYYNNIPNKIPPPGGFLDARLKTKLPSAADTAQVSIISFLLSQKSEVAPPAELPIYVNTQHINREDLLALQADAESTFSGTAEDAEASSPGKDLFDMKPFEDALKNQTSEAEELSAEPWYQGEMSRKEAEQLLKKCGDFLVRKSTTNPGCYVLTGMHKGQAKHLLLVDPEGTVRTKDRVFDSISHLINYHLENNLPIVSSVSELCLQQPAERKH</sequence>
<protein>
    <submittedName>
        <fullName evidence="5">SHC adaptor protein 3</fullName>
    </submittedName>
</protein>
<dbReference type="FunFam" id="3.30.505.10:FF:000005">
    <property type="entry name" value="SHC-transforming protein 1 isoform 3"/>
    <property type="match status" value="1"/>
</dbReference>
<dbReference type="InterPro" id="IPR036860">
    <property type="entry name" value="SH2_dom_sf"/>
</dbReference>
<evidence type="ECO:0000259" key="3">
    <source>
        <dbReference type="PROSITE" id="PS01179"/>
    </source>
</evidence>
<dbReference type="PANTHER" id="PTHR10337:SF4">
    <property type="entry name" value="SHC-TRANSFORMING PROTEIN 3"/>
    <property type="match status" value="1"/>
</dbReference>
<accession>A0A8C0UMU6</accession>
<dbReference type="CDD" id="cd01209">
    <property type="entry name" value="PTB_Shc"/>
    <property type="match status" value="1"/>
</dbReference>
<dbReference type="PANTHER" id="PTHR10337">
    <property type="entry name" value="SHC TRANSFORMING PROTEIN"/>
    <property type="match status" value="1"/>
</dbReference>
<feature type="domain" description="SH2" evidence="4">
    <location>
        <begin position="236"/>
        <end position="327"/>
    </location>
</feature>
<dbReference type="InterPro" id="IPR006019">
    <property type="entry name" value="PID_Shc-like"/>
</dbReference>
<evidence type="ECO:0000259" key="4">
    <source>
        <dbReference type="PROSITE" id="PS50001"/>
    </source>
</evidence>
<keyword evidence="6" id="KW-1185">Reference proteome</keyword>
<dbReference type="GO" id="GO:0005886">
    <property type="term" value="C:plasma membrane"/>
    <property type="evidence" value="ECO:0007669"/>
    <property type="project" value="TreeGrafter"/>
</dbReference>
<dbReference type="InterPro" id="IPR035676">
    <property type="entry name" value="SHC_SH2"/>
</dbReference>
<gene>
    <name evidence="5" type="primary">SHC3</name>
</gene>
<dbReference type="GO" id="GO:0030971">
    <property type="term" value="F:receptor tyrosine kinase binding"/>
    <property type="evidence" value="ECO:0007669"/>
    <property type="project" value="TreeGrafter"/>
</dbReference>
<dbReference type="Gene3D" id="2.30.29.30">
    <property type="entry name" value="Pleckstrin-homology domain (PH domain)/Phosphotyrosine-binding domain (PTB)"/>
    <property type="match status" value="1"/>
</dbReference>
<dbReference type="Pfam" id="PF00640">
    <property type="entry name" value="PID"/>
    <property type="match status" value="1"/>
</dbReference>
<dbReference type="SUPFAM" id="SSF50729">
    <property type="entry name" value="PH domain-like"/>
    <property type="match status" value="1"/>
</dbReference>
<dbReference type="InterPro" id="IPR011993">
    <property type="entry name" value="PH-like_dom_sf"/>
</dbReference>
<dbReference type="Proteomes" id="UP000694410">
    <property type="component" value="Unplaced"/>
</dbReference>
<dbReference type="CDD" id="cd09925">
    <property type="entry name" value="SH2_SHC"/>
    <property type="match status" value="1"/>
</dbReference>
<name>A0A8C0UMU6_CYACU</name>
<dbReference type="PRINTS" id="PR00401">
    <property type="entry name" value="SH2DOMAIN"/>
</dbReference>
<evidence type="ECO:0000256" key="2">
    <source>
        <dbReference type="PROSITE-ProRule" id="PRU00191"/>
    </source>
</evidence>
<dbReference type="Gene3D" id="3.30.505.10">
    <property type="entry name" value="SH2 domain"/>
    <property type="match status" value="1"/>
</dbReference>
<dbReference type="InterPro" id="IPR000980">
    <property type="entry name" value="SH2"/>
</dbReference>
<dbReference type="GO" id="GO:0007169">
    <property type="term" value="P:cell surface receptor protein tyrosine kinase signaling pathway"/>
    <property type="evidence" value="ECO:0007669"/>
    <property type="project" value="TreeGrafter"/>
</dbReference>
<dbReference type="SUPFAM" id="SSF55550">
    <property type="entry name" value="SH2 domain"/>
    <property type="match status" value="1"/>
</dbReference>
<dbReference type="AlphaFoldDB" id="A0A8C0UMU6"/>
<dbReference type="Ensembl" id="ENSCCET00000015628.1">
    <property type="protein sequence ID" value="ENSCCEP00000009862.1"/>
    <property type="gene ID" value="ENSCCEG00000009960.1"/>
</dbReference>
<dbReference type="PROSITE" id="PS50001">
    <property type="entry name" value="SH2"/>
    <property type="match status" value="1"/>
</dbReference>
<dbReference type="InterPro" id="IPR006020">
    <property type="entry name" value="PTB/PI_dom"/>
</dbReference>
<evidence type="ECO:0000256" key="1">
    <source>
        <dbReference type="ARBA" id="ARBA00022999"/>
    </source>
</evidence>
<proteinExistence type="predicted"/>
<dbReference type="GO" id="GO:0035556">
    <property type="term" value="P:intracellular signal transduction"/>
    <property type="evidence" value="ECO:0007669"/>
    <property type="project" value="InterPro"/>
</dbReference>